<organism evidence="1 2">
    <name type="scientific">Paenibacillus elgii</name>
    <dbReference type="NCBI Taxonomy" id="189691"/>
    <lineage>
        <taxon>Bacteria</taxon>
        <taxon>Bacillati</taxon>
        <taxon>Bacillota</taxon>
        <taxon>Bacilli</taxon>
        <taxon>Bacillales</taxon>
        <taxon>Paenibacillaceae</taxon>
        <taxon>Paenibacillus</taxon>
    </lineage>
</organism>
<evidence type="ECO:0000313" key="2">
    <source>
        <dbReference type="Proteomes" id="UP000076563"/>
    </source>
</evidence>
<proteinExistence type="predicted"/>
<reference evidence="2" key="1">
    <citation type="submission" date="2016-01" db="EMBL/GenBank/DDBJ databases">
        <title>Draft genome of Chromobacterium sp. F49.</title>
        <authorList>
            <person name="Hong K.W."/>
        </authorList>
    </citation>
    <scope>NUCLEOTIDE SEQUENCE [LARGE SCALE GENOMIC DNA]</scope>
    <source>
        <strain evidence="2">M63</strain>
    </source>
</reference>
<name>A0A165QAP9_9BACL</name>
<gene>
    <name evidence="1" type="ORF">AV654_30340</name>
</gene>
<protein>
    <submittedName>
        <fullName evidence="1">Uncharacterized protein</fullName>
    </submittedName>
</protein>
<evidence type="ECO:0000313" key="1">
    <source>
        <dbReference type="EMBL" id="KZE74272.1"/>
    </source>
</evidence>
<dbReference type="AlphaFoldDB" id="A0A165QAP9"/>
<dbReference type="RefSeq" id="WP_063185996.1">
    <property type="nucleotide sequence ID" value="NZ_LQRA01000081.1"/>
</dbReference>
<keyword evidence="2" id="KW-1185">Reference proteome</keyword>
<accession>A0A165QAP9</accession>
<comment type="caution">
    <text evidence="1">The sequence shown here is derived from an EMBL/GenBank/DDBJ whole genome shotgun (WGS) entry which is preliminary data.</text>
</comment>
<dbReference type="Proteomes" id="UP000076563">
    <property type="component" value="Unassembled WGS sequence"/>
</dbReference>
<dbReference type="EMBL" id="LQRA01000081">
    <property type="protein sequence ID" value="KZE74272.1"/>
    <property type="molecule type" value="Genomic_DNA"/>
</dbReference>
<sequence length="66" mass="7733">METYLNTLTVVLKSPEKAADPLKWVQDFAAQTPFEIPEVVQAKLKRPRPASPEGTWYYDRYDRRYG</sequence>
<dbReference type="OrthoDB" id="90760at2"/>